<feature type="region of interest" description="Disordered" evidence="3">
    <location>
        <begin position="1"/>
        <end position="104"/>
    </location>
</feature>
<feature type="compositionally biased region" description="Polar residues" evidence="3">
    <location>
        <begin position="94"/>
        <end position="103"/>
    </location>
</feature>
<feature type="compositionally biased region" description="Pro residues" evidence="3">
    <location>
        <begin position="274"/>
        <end position="289"/>
    </location>
</feature>
<feature type="compositionally biased region" description="Polar residues" evidence="3">
    <location>
        <begin position="1"/>
        <end position="30"/>
    </location>
</feature>
<protein>
    <recommendedName>
        <fullName evidence="6">Protein CHUP1, chloroplastic</fullName>
    </recommendedName>
</protein>
<evidence type="ECO:0008006" key="6">
    <source>
        <dbReference type="Google" id="ProtNLM"/>
    </source>
</evidence>
<reference evidence="4" key="1">
    <citation type="journal article" date="2022" name="Plant J.">
        <title>Strategies of tolerance reflected in two North American maple genomes.</title>
        <authorList>
            <person name="McEvoy S.L."/>
            <person name="Sezen U.U."/>
            <person name="Trouern-Trend A."/>
            <person name="McMahon S.M."/>
            <person name="Schaberg P.G."/>
            <person name="Yang J."/>
            <person name="Wegrzyn J.L."/>
            <person name="Swenson N.G."/>
        </authorList>
    </citation>
    <scope>NUCLEOTIDE SEQUENCE</scope>
    <source>
        <strain evidence="4">NS2018</strain>
    </source>
</reference>
<evidence type="ECO:0000256" key="1">
    <source>
        <dbReference type="ARBA" id="ARBA00023054"/>
    </source>
</evidence>
<organism evidence="4 5">
    <name type="scientific">Acer saccharum</name>
    <name type="common">Sugar maple</name>
    <dbReference type="NCBI Taxonomy" id="4024"/>
    <lineage>
        <taxon>Eukaryota</taxon>
        <taxon>Viridiplantae</taxon>
        <taxon>Streptophyta</taxon>
        <taxon>Embryophyta</taxon>
        <taxon>Tracheophyta</taxon>
        <taxon>Spermatophyta</taxon>
        <taxon>Magnoliopsida</taxon>
        <taxon>eudicotyledons</taxon>
        <taxon>Gunneridae</taxon>
        <taxon>Pentapetalae</taxon>
        <taxon>rosids</taxon>
        <taxon>malvids</taxon>
        <taxon>Sapindales</taxon>
        <taxon>Sapindaceae</taxon>
        <taxon>Hippocastanoideae</taxon>
        <taxon>Acereae</taxon>
        <taxon>Acer</taxon>
    </lineage>
</organism>
<dbReference type="InterPro" id="IPR040265">
    <property type="entry name" value="CHUP1/IPGA1-like"/>
</dbReference>
<feature type="compositionally biased region" description="Polar residues" evidence="3">
    <location>
        <begin position="49"/>
        <end position="59"/>
    </location>
</feature>
<dbReference type="Proteomes" id="UP001168877">
    <property type="component" value="Unassembled WGS sequence"/>
</dbReference>
<keyword evidence="1 2" id="KW-0175">Coiled coil</keyword>
<comment type="caution">
    <text evidence="4">The sequence shown here is derived from an EMBL/GenBank/DDBJ whole genome shotgun (WGS) entry which is preliminary data.</text>
</comment>
<dbReference type="PANTHER" id="PTHR31342">
    <property type="entry name" value="PROTEIN CHUP1, CHLOROPLASTIC"/>
    <property type="match status" value="1"/>
</dbReference>
<gene>
    <name evidence="4" type="ORF">LWI29_005607</name>
</gene>
<dbReference type="AlphaFoldDB" id="A0AA39TLF3"/>
<feature type="region of interest" description="Disordered" evidence="3">
    <location>
        <begin position="243"/>
        <end position="294"/>
    </location>
</feature>
<evidence type="ECO:0000313" key="4">
    <source>
        <dbReference type="EMBL" id="KAK0606884.1"/>
    </source>
</evidence>
<feature type="coiled-coil region" evidence="2">
    <location>
        <begin position="130"/>
        <end position="199"/>
    </location>
</feature>
<reference evidence="4" key="2">
    <citation type="submission" date="2023-06" db="EMBL/GenBank/DDBJ databases">
        <authorList>
            <person name="Swenson N.G."/>
            <person name="Wegrzyn J.L."/>
            <person name="Mcevoy S.L."/>
        </authorList>
    </citation>
    <scope>NUCLEOTIDE SEQUENCE</scope>
    <source>
        <strain evidence="4">NS2018</strain>
        <tissue evidence="4">Leaf</tissue>
    </source>
</reference>
<evidence type="ECO:0000256" key="2">
    <source>
        <dbReference type="SAM" id="Coils"/>
    </source>
</evidence>
<sequence length="611" mass="67200">MKQQRETPPSTATITSTKSECKPTSMSTPSRFRAKDSPKHLQDHASIGAVSSLSLSPAVNTRPKPVSPDVKNTNITATKSRRSLVLNKPKSPEDTSSVGSQKVDQVKVLARSRRQRIGVTLEADSGKYENGVLDERNNNNNNNNKELEEKLVLSESLVKDLQSEVLSLKEELDKAHSLKAELEKQNKKFVEDLVAAEAKIASLSSRQQREPVGGAHKSPKFKDIQKIIANKLEHSIVRKEAIADQSNIKPPPSGPTYSISKTSADVERKAPACPSVPGPPPPPPPPPSGPTYLISKTSAGVERKAPACPSVPGPPPPPPPLLRPLARAAASRKAPSFLQLYHSLTKQEMKKDHPSPVNRNKPAVFSAHNSIVGEIQNRSAHLLAIKADIETKGDFINSLIQKVLAAAYTNIEDVLKFVDWLDGELSSLADERAVLKHFNWPERKADAMREAAIEYRDLKLLEREIFSYKDDTNIPCGAALKKMAGLLDKSERSIQKLVKLRNSAMRSYQDCKIPVDWMLDSGIVSKIKQASMKLAQMYMKRVSTELELVRNSDRESTQEALLLQGVHFAYRAHQFAGGLDSETLCAFEEIRQRVPGHLGGSRELLAGIPSS</sequence>
<feature type="compositionally biased region" description="Basic and acidic residues" evidence="3">
    <location>
        <begin position="33"/>
        <end position="43"/>
    </location>
</feature>
<keyword evidence="5" id="KW-1185">Reference proteome</keyword>
<evidence type="ECO:0000313" key="5">
    <source>
        <dbReference type="Proteomes" id="UP001168877"/>
    </source>
</evidence>
<dbReference type="EMBL" id="JAUESC010000001">
    <property type="protein sequence ID" value="KAK0606884.1"/>
    <property type="molecule type" value="Genomic_DNA"/>
</dbReference>
<dbReference type="GO" id="GO:0072699">
    <property type="term" value="P:protein localization to cortical microtubule cytoskeleton"/>
    <property type="evidence" value="ECO:0007669"/>
    <property type="project" value="TreeGrafter"/>
</dbReference>
<evidence type="ECO:0000256" key="3">
    <source>
        <dbReference type="SAM" id="MobiDB-lite"/>
    </source>
</evidence>
<dbReference type="PANTHER" id="PTHR31342:SF43">
    <property type="entry name" value="F11A17.16"/>
    <property type="match status" value="1"/>
</dbReference>
<name>A0AA39TLF3_ACESA</name>
<accession>A0AA39TLF3</accession>
<dbReference type="GO" id="GO:0055028">
    <property type="term" value="C:cortical microtubule"/>
    <property type="evidence" value="ECO:0007669"/>
    <property type="project" value="TreeGrafter"/>
</dbReference>
<proteinExistence type="predicted"/>